<dbReference type="PANTHER" id="PTHR11477:SF37">
    <property type="entry name" value="SPEN PARALOGUE AND ORTHOLOGUE SPOC C-TERMINAL DOMAIN-CONTAINING PROTEIN"/>
    <property type="match status" value="1"/>
</dbReference>
<dbReference type="GO" id="GO:0005634">
    <property type="term" value="C:nucleus"/>
    <property type="evidence" value="ECO:0007669"/>
    <property type="project" value="TreeGrafter"/>
</dbReference>
<dbReference type="PANTHER" id="PTHR11477">
    <property type="entry name" value="TRANSCRIPTION FACTOR S-II ZINC FINGER DOMAIN-CONTAINING PROTEIN"/>
    <property type="match status" value="1"/>
</dbReference>
<evidence type="ECO:0000313" key="4">
    <source>
        <dbReference type="Proteomes" id="UP001157006"/>
    </source>
</evidence>
<dbReference type="Proteomes" id="UP001157006">
    <property type="component" value="Chromosome 1L"/>
</dbReference>
<evidence type="ECO:0000259" key="2">
    <source>
        <dbReference type="Pfam" id="PF07744"/>
    </source>
</evidence>
<dbReference type="AlphaFoldDB" id="A0AAV0YW86"/>
<dbReference type="Pfam" id="PF07744">
    <property type="entry name" value="SPOC"/>
    <property type="match status" value="1"/>
</dbReference>
<name>A0AAV0YW86_VICFA</name>
<accession>A0AAV0YW86</accession>
<feature type="domain" description="Spen paralogue and orthologue SPOC C-terminal" evidence="2">
    <location>
        <begin position="6"/>
        <end position="115"/>
    </location>
</feature>
<organism evidence="3 4">
    <name type="scientific">Vicia faba</name>
    <name type="common">Broad bean</name>
    <name type="synonym">Faba vulgaris</name>
    <dbReference type="NCBI Taxonomy" id="3906"/>
    <lineage>
        <taxon>Eukaryota</taxon>
        <taxon>Viridiplantae</taxon>
        <taxon>Streptophyta</taxon>
        <taxon>Embryophyta</taxon>
        <taxon>Tracheophyta</taxon>
        <taxon>Spermatophyta</taxon>
        <taxon>Magnoliopsida</taxon>
        <taxon>eudicotyledons</taxon>
        <taxon>Gunneridae</taxon>
        <taxon>Pentapetalae</taxon>
        <taxon>rosids</taxon>
        <taxon>fabids</taxon>
        <taxon>Fabales</taxon>
        <taxon>Fabaceae</taxon>
        <taxon>Papilionoideae</taxon>
        <taxon>50 kb inversion clade</taxon>
        <taxon>NPAAA clade</taxon>
        <taxon>Hologalegina</taxon>
        <taxon>IRL clade</taxon>
        <taxon>Fabeae</taxon>
        <taxon>Vicia</taxon>
    </lineage>
</organism>
<proteinExistence type="predicted"/>
<dbReference type="EMBL" id="OX451736">
    <property type="protein sequence ID" value="CAI8589523.1"/>
    <property type="molecule type" value="Genomic_DNA"/>
</dbReference>
<keyword evidence="4" id="KW-1185">Reference proteome</keyword>
<evidence type="ECO:0000313" key="3">
    <source>
        <dbReference type="EMBL" id="CAI8589523.1"/>
    </source>
</evidence>
<evidence type="ECO:0000256" key="1">
    <source>
        <dbReference type="SAM" id="MobiDB-lite"/>
    </source>
</evidence>
<gene>
    <name evidence="3" type="ORF">VFH_I396720</name>
</gene>
<dbReference type="InterPro" id="IPR012921">
    <property type="entry name" value="SPOC_C"/>
</dbReference>
<sequence>MPDVKWTECVEVKGKVKLHDFETYIQDLKRSPNRELMVVSLCWKEGSSKDRLEGIKKVARKYVSDGRVGLARVTTGVDLYVCPCSFTILNLLAKHGFLNFNDNNNDYLIGCVVWKRNQINHPPIEDWSPIREPYKSSIQNYPFPIYSALVKSSEEAEPSLKTQVSHKRVMEEDMDISPQKKPCCRDDTVEPPPAGKINPPVLIPTNDFTYLGPSLLREKTHSHAYINPKPDFTYLAPVLVREQANAHEKTTTSDFTYLAPKWNAANQPYQG</sequence>
<protein>
    <recommendedName>
        <fullName evidence="2">Spen paralogue and orthologue SPOC C-terminal domain-containing protein</fullName>
    </recommendedName>
</protein>
<reference evidence="3 4" key="1">
    <citation type="submission" date="2023-01" db="EMBL/GenBank/DDBJ databases">
        <authorList>
            <person name="Kreplak J."/>
        </authorList>
    </citation>
    <scope>NUCLEOTIDE SEQUENCE [LARGE SCALE GENOMIC DNA]</scope>
</reference>
<dbReference type="GO" id="GO:0006351">
    <property type="term" value="P:DNA-templated transcription"/>
    <property type="evidence" value="ECO:0007669"/>
    <property type="project" value="TreeGrafter"/>
</dbReference>
<feature type="region of interest" description="Disordered" evidence="1">
    <location>
        <begin position="161"/>
        <end position="184"/>
    </location>
</feature>